<dbReference type="EMBL" id="JABSNO010000019">
    <property type="protein sequence ID" value="NRS93298.1"/>
    <property type="molecule type" value="Genomic_DNA"/>
</dbReference>
<proteinExistence type="predicted"/>
<reference evidence="1" key="1">
    <citation type="submission" date="2020-05" db="EMBL/GenBank/DDBJ databases">
        <title>Genomic Encyclopedia of Type Strains, Phase IV (KMG-V): Genome sequencing to study the core and pangenomes of soil and plant-associated prokaryotes.</title>
        <authorList>
            <person name="Whitman W."/>
        </authorList>
    </citation>
    <scope>NUCLEOTIDE SEQUENCE</scope>
    <source>
        <strain evidence="1">16F</strain>
    </source>
</reference>
<gene>
    <name evidence="1" type="ORF">HNQ03_002385</name>
</gene>
<comment type="caution">
    <text evidence="1">The sequence shown here is derived from an EMBL/GenBank/DDBJ whole genome shotgun (WGS) entry which is preliminary data.</text>
</comment>
<dbReference type="Proteomes" id="UP000610746">
    <property type="component" value="Unassembled WGS sequence"/>
</dbReference>
<name>A0A8J8G8A4_9FLAO</name>
<sequence length="29" mass="3316">MPSKNDIVGYKNQITADKTPSLRLIDRKI</sequence>
<evidence type="ECO:0000313" key="1">
    <source>
        <dbReference type="EMBL" id="NRS93298.1"/>
    </source>
</evidence>
<evidence type="ECO:0000313" key="2">
    <source>
        <dbReference type="Proteomes" id="UP000610746"/>
    </source>
</evidence>
<organism evidence="1 2">
    <name type="scientific">Frigoriflavimonas asaccharolytica</name>
    <dbReference type="NCBI Taxonomy" id="2735899"/>
    <lineage>
        <taxon>Bacteria</taxon>
        <taxon>Pseudomonadati</taxon>
        <taxon>Bacteroidota</taxon>
        <taxon>Flavobacteriia</taxon>
        <taxon>Flavobacteriales</taxon>
        <taxon>Weeksellaceae</taxon>
        <taxon>Frigoriflavimonas</taxon>
    </lineage>
</organism>
<keyword evidence="2" id="KW-1185">Reference proteome</keyword>
<dbReference type="AlphaFoldDB" id="A0A8J8G8A4"/>
<accession>A0A8J8G8A4</accession>
<protein>
    <submittedName>
        <fullName evidence="1">Uncharacterized protein</fullName>
    </submittedName>
</protein>